<organism evidence="1 2">
    <name type="scientific">Trichonephila clavipes</name>
    <name type="common">Golden silk orbweaver</name>
    <name type="synonym">Nephila clavipes</name>
    <dbReference type="NCBI Taxonomy" id="2585209"/>
    <lineage>
        <taxon>Eukaryota</taxon>
        <taxon>Metazoa</taxon>
        <taxon>Ecdysozoa</taxon>
        <taxon>Arthropoda</taxon>
        <taxon>Chelicerata</taxon>
        <taxon>Arachnida</taxon>
        <taxon>Araneae</taxon>
        <taxon>Araneomorphae</taxon>
        <taxon>Entelegynae</taxon>
        <taxon>Araneoidea</taxon>
        <taxon>Nephilidae</taxon>
        <taxon>Trichonephila</taxon>
    </lineage>
</organism>
<evidence type="ECO:0000313" key="2">
    <source>
        <dbReference type="Proteomes" id="UP000887159"/>
    </source>
</evidence>
<dbReference type="Proteomes" id="UP000887159">
    <property type="component" value="Unassembled WGS sequence"/>
</dbReference>
<dbReference type="PANTHER" id="PTHR47331:SF1">
    <property type="entry name" value="GAG-LIKE PROTEIN"/>
    <property type="match status" value="1"/>
</dbReference>
<dbReference type="AlphaFoldDB" id="A0A8X6VKM0"/>
<protein>
    <submittedName>
        <fullName evidence="1">Integrase catalytic domain-containing protein</fullName>
    </submittedName>
</protein>
<keyword evidence="2" id="KW-1185">Reference proteome</keyword>
<name>A0A8X6VKM0_TRICX</name>
<comment type="caution">
    <text evidence="1">The sequence shown here is derived from an EMBL/GenBank/DDBJ whole genome shotgun (WGS) entry which is preliminary data.</text>
</comment>
<gene>
    <name evidence="1" type="primary">AVEN_117486_1</name>
    <name evidence="1" type="ORF">TNCV_2349991</name>
</gene>
<proteinExistence type="predicted"/>
<dbReference type="EMBL" id="BMAU01021338">
    <property type="protein sequence ID" value="GFY16354.1"/>
    <property type="molecule type" value="Genomic_DNA"/>
</dbReference>
<dbReference type="InterPro" id="IPR005312">
    <property type="entry name" value="DUF1759"/>
</dbReference>
<evidence type="ECO:0000313" key="1">
    <source>
        <dbReference type="EMBL" id="GFY16354.1"/>
    </source>
</evidence>
<dbReference type="Pfam" id="PF03564">
    <property type="entry name" value="DUF1759"/>
    <property type="match status" value="1"/>
</dbReference>
<accession>A0A8X6VKM0</accession>
<dbReference type="PANTHER" id="PTHR47331">
    <property type="entry name" value="PHD-TYPE DOMAIN-CONTAINING PROTEIN"/>
    <property type="match status" value="1"/>
</dbReference>
<reference evidence="1" key="1">
    <citation type="submission" date="2020-08" db="EMBL/GenBank/DDBJ databases">
        <title>Multicomponent nature underlies the extraordinary mechanical properties of spider dragline silk.</title>
        <authorList>
            <person name="Kono N."/>
            <person name="Nakamura H."/>
            <person name="Mori M."/>
            <person name="Yoshida Y."/>
            <person name="Ohtoshi R."/>
            <person name="Malay A.D."/>
            <person name="Moran D.A.P."/>
            <person name="Tomita M."/>
            <person name="Numata K."/>
            <person name="Arakawa K."/>
        </authorList>
    </citation>
    <scope>NUCLEOTIDE SEQUENCE</scope>
</reference>
<sequence length="395" mass="44736">MDAETATVLRGRAKAALTRTKNSIDKADQTFDKNDIRNKQFSGDIKDWLQFWIQFQHIHDEDEISPENKFQYLVQATVNGSQNREVVERFPTTAANYAKAVDNLKARFGRDDLSVEVYVRELLKLIISMQKQEKMLMTSLYDELESYLRGLETLGVTTEKCTSILYPLVESCFQEDFLKAWNRSATSATSTNAKERLSNLMTFLKAETEGEERINLAMAGFGLGVDENLQSFKKKVRDFPIKMIPSAGNLLSTASKEVKKECAFCTGKHSSRDCFQAEKMSLAERLNILREKQCCFACLTPKHTARSCKTYLRCVISGKKHVSLMCESLKAKNQDSYRSENKGAKVEVNMANNTSSPRVFLQTLQLKMVCGNKKIPVRAILDSGSQKSYVLKNLV</sequence>